<accession>A0AAV4UUH2</accession>
<organism evidence="2 3">
    <name type="scientific">Caerostris extrusa</name>
    <name type="common">Bark spider</name>
    <name type="synonym">Caerostris bankana</name>
    <dbReference type="NCBI Taxonomy" id="172846"/>
    <lineage>
        <taxon>Eukaryota</taxon>
        <taxon>Metazoa</taxon>
        <taxon>Ecdysozoa</taxon>
        <taxon>Arthropoda</taxon>
        <taxon>Chelicerata</taxon>
        <taxon>Arachnida</taxon>
        <taxon>Araneae</taxon>
        <taxon>Araneomorphae</taxon>
        <taxon>Entelegynae</taxon>
        <taxon>Araneoidea</taxon>
        <taxon>Araneidae</taxon>
        <taxon>Caerostris</taxon>
    </lineage>
</organism>
<keyword evidence="3" id="KW-1185">Reference proteome</keyword>
<reference evidence="2 3" key="1">
    <citation type="submission" date="2021-06" db="EMBL/GenBank/DDBJ databases">
        <title>Caerostris extrusa draft genome.</title>
        <authorList>
            <person name="Kono N."/>
            <person name="Arakawa K."/>
        </authorList>
    </citation>
    <scope>NUCLEOTIDE SEQUENCE [LARGE SCALE GENOMIC DNA]</scope>
</reference>
<protein>
    <submittedName>
        <fullName evidence="2">Uncharacterized protein</fullName>
    </submittedName>
</protein>
<evidence type="ECO:0000313" key="3">
    <source>
        <dbReference type="Proteomes" id="UP001054945"/>
    </source>
</evidence>
<sequence>MKPITFDYSERPTYTKSVESFAKRAPKSHYEYTDSINFPILNVQNRDVNPNSKRFKDNENFSIRRIDVPFHQSGQNMNQSVLNFKWYQTIPQVSSHVNPVYNAEYNSVGSKSESSGSSNTQQHTSILSSKLMQKLPISKNPKPSDEDAGKESPVIPVKLKLLIQKLSKQMTRYFKAISTKQPIILASKQSLLSKNNTLKIASPSKNNTSFPLRSHLFLCHVYIFDTSNENGPVLSLRNEYRVKTKCQEELG</sequence>
<name>A0AAV4UUH2_CAEEX</name>
<proteinExistence type="predicted"/>
<dbReference type="AlphaFoldDB" id="A0AAV4UUH2"/>
<evidence type="ECO:0000313" key="2">
    <source>
        <dbReference type="EMBL" id="GIY61355.1"/>
    </source>
</evidence>
<evidence type="ECO:0000256" key="1">
    <source>
        <dbReference type="SAM" id="MobiDB-lite"/>
    </source>
</evidence>
<feature type="region of interest" description="Disordered" evidence="1">
    <location>
        <begin position="130"/>
        <end position="151"/>
    </location>
</feature>
<dbReference type="Proteomes" id="UP001054945">
    <property type="component" value="Unassembled WGS sequence"/>
</dbReference>
<comment type="caution">
    <text evidence="2">The sequence shown here is derived from an EMBL/GenBank/DDBJ whole genome shotgun (WGS) entry which is preliminary data.</text>
</comment>
<dbReference type="EMBL" id="BPLR01013456">
    <property type="protein sequence ID" value="GIY61355.1"/>
    <property type="molecule type" value="Genomic_DNA"/>
</dbReference>
<gene>
    <name evidence="2" type="ORF">CEXT_265291</name>
</gene>